<name>A0A6F9DD49_9ASCI</name>
<keyword evidence="4" id="KW-0963">Cytoplasm</keyword>
<dbReference type="GO" id="GO:0005829">
    <property type="term" value="C:cytosol"/>
    <property type="evidence" value="ECO:0007669"/>
    <property type="project" value="UniProtKB-SubCell"/>
</dbReference>
<dbReference type="PANTHER" id="PTHR31220">
    <property type="entry name" value="HYCCIN RELATED"/>
    <property type="match status" value="1"/>
</dbReference>
<dbReference type="Pfam" id="PF09790">
    <property type="entry name" value="Hyccin"/>
    <property type="match status" value="1"/>
</dbReference>
<evidence type="ECO:0000256" key="6">
    <source>
        <dbReference type="ARBA" id="ARBA00034482"/>
    </source>
</evidence>
<organism evidence="8">
    <name type="scientific">Phallusia mammillata</name>
    <dbReference type="NCBI Taxonomy" id="59560"/>
    <lineage>
        <taxon>Eukaryota</taxon>
        <taxon>Metazoa</taxon>
        <taxon>Chordata</taxon>
        <taxon>Tunicata</taxon>
        <taxon>Ascidiacea</taxon>
        <taxon>Phlebobranchia</taxon>
        <taxon>Ascidiidae</taxon>
        <taxon>Phallusia</taxon>
    </lineage>
</organism>
<feature type="compositionally biased region" description="Basic residues" evidence="7">
    <location>
        <begin position="517"/>
        <end position="530"/>
    </location>
</feature>
<protein>
    <submittedName>
        <fullName evidence="8">Hyccin</fullName>
    </submittedName>
</protein>
<dbReference type="GO" id="GO:0005886">
    <property type="term" value="C:plasma membrane"/>
    <property type="evidence" value="ECO:0007669"/>
    <property type="project" value="UniProtKB-SubCell"/>
</dbReference>
<evidence type="ECO:0000256" key="2">
    <source>
        <dbReference type="ARBA" id="ARBA00004514"/>
    </source>
</evidence>
<accession>A0A6F9DD49</accession>
<evidence type="ECO:0000256" key="4">
    <source>
        <dbReference type="ARBA" id="ARBA00022490"/>
    </source>
</evidence>
<dbReference type="PANTHER" id="PTHR31220:SF1">
    <property type="entry name" value="GH21176P"/>
    <property type="match status" value="1"/>
</dbReference>
<evidence type="ECO:0000256" key="1">
    <source>
        <dbReference type="ARBA" id="ARBA00004236"/>
    </source>
</evidence>
<proteinExistence type="evidence at transcript level"/>
<keyword evidence="5" id="KW-0472">Membrane</keyword>
<keyword evidence="3" id="KW-1003">Cell membrane</keyword>
<evidence type="ECO:0000313" key="8">
    <source>
        <dbReference type="EMBL" id="CAB3244253.1"/>
    </source>
</evidence>
<sequence>MTNFSNIAKYEQIVKEWLSEYKSLPESSLPKYAQSLKEKMEVLTAFKHLAANITTPAVLNLVQSSCHQLFDFYRRGNQDLKFYALGFLPAMINGYLLACFSRQELASESKASFETYLLAIYNLICDENGNIESSSDSPGNCMEIPNLAKPSIYHDPMTYPFSEHTITMSNTDTTYVELPTPTTYEAILPSNRCKVLNTILISYCDHLSVISKVSLQQLCMISIQLATQGFPWEQAYESADISKKCRRIQLDTNFILTLVRCIYFALYNHCKAKGIKAVEMILKRAEYELNTQVLLLCNAILNSVYQEGGTSIEDESLGVSVELTPMMVRSNSGISRFAVTASSIRHHRWRHRSEEVSGDVTESLQQESLPHNHKLHGNTAPPTQDVDDNTSSKTDKHSSISPSKLLKTKLKKNVPSPSTAGEKGNKWTNSNDKTGKKWLPSMSSFDDDNNEQSRNRNTSGNSVDGSALTSASLPSLKQLSIDDPATDDPTVKLPTSKSIDVDGQSSKNGVADSPSTSHKKSKAEKAKHKGKNSDSEIMDLLSGLRRSGSKKHKEPKSTQQSASIPLLETTEIGPDESISTVL</sequence>
<feature type="compositionally biased region" description="Polar residues" evidence="7">
    <location>
        <begin position="360"/>
        <end position="369"/>
    </location>
</feature>
<feature type="compositionally biased region" description="Polar residues" evidence="7">
    <location>
        <begin position="493"/>
        <end position="516"/>
    </location>
</feature>
<evidence type="ECO:0000256" key="3">
    <source>
        <dbReference type="ARBA" id="ARBA00022475"/>
    </source>
</evidence>
<dbReference type="InterPro" id="IPR018619">
    <property type="entry name" value="Hyccin"/>
</dbReference>
<comment type="subcellular location">
    <subcellularLocation>
        <location evidence="1">Cell membrane</location>
    </subcellularLocation>
    <subcellularLocation>
        <location evidence="2">Cytoplasm</location>
        <location evidence="2">Cytosol</location>
    </subcellularLocation>
</comment>
<comment type="similarity">
    <text evidence="6">Belongs to the Hyccin family.</text>
</comment>
<dbReference type="AlphaFoldDB" id="A0A6F9DD49"/>
<dbReference type="GO" id="GO:0072659">
    <property type="term" value="P:protein localization to plasma membrane"/>
    <property type="evidence" value="ECO:0007669"/>
    <property type="project" value="TreeGrafter"/>
</dbReference>
<dbReference type="GO" id="GO:0046854">
    <property type="term" value="P:phosphatidylinositol phosphate biosynthetic process"/>
    <property type="evidence" value="ECO:0007669"/>
    <property type="project" value="TreeGrafter"/>
</dbReference>
<feature type="compositionally biased region" description="Polar residues" evidence="7">
    <location>
        <begin position="455"/>
        <end position="478"/>
    </location>
</feature>
<reference evidence="8" key="1">
    <citation type="submission" date="2020-04" db="EMBL/GenBank/DDBJ databases">
        <authorList>
            <person name="Neveu A P."/>
        </authorList>
    </citation>
    <scope>NUCLEOTIDE SEQUENCE</scope>
    <source>
        <tissue evidence="8">Whole embryo</tissue>
    </source>
</reference>
<evidence type="ECO:0000256" key="7">
    <source>
        <dbReference type="SAM" id="MobiDB-lite"/>
    </source>
</evidence>
<evidence type="ECO:0000256" key="5">
    <source>
        <dbReference type="ARBA" id="ARBA00023136"/>
    </source>
</evidence>
<dbReference type="EMBL" id="LR785011">
    <property type="protein sequence ID" value="CAB3244253.1"/>
    <property type="molecule type" value="mRNA"/>
</dbReference>
<feature type="region of interest" description="Disordered" evidence="7">
    <location>
        <begin position="348"/>
        <end position="582"/>
    </location>
</feature>
<gene>
    <name evidence="8" type="primary">Fam126a</name>
</gene>